<sequence>MLNDNAVFTAATGYIYTAPVGTPAPTRQELKNFDADTFGLPEFSVRVTGTGKYTLTSKGKTTAQLDAKASTAAEVQAALNKAVTDAQFVVAGSPGNFTVSVSAKGEVAANFLSGAGAGGSAPTVAINRTSEGAAWDPIGHTGDDELPEFGYEGGDTESKSTWQKKAIKEVITEAPVDYVTVKALQFDTPTMELYYGKNASAEDGVFGVDNPGRSSVEKAVLIVMVDGDFKIGFSAAKASIRRDESISLSNEDFSTLPLRGTFVKHPGRHLFEWITPAE</sequence>
<proteinExistence type="predicted"/>
<dbReference type="InterPro" id="IPR058154">
    <property type="entry name" value="Bxb1_TTP-like"/>
</dbReference>
<name>A0A8S5TMD4_9CAUD</name>
<protein>
    <submittedName>
        <fullName evidence="1">Major tail protein</fullName>
    </submittedName>
</protein>
<dbReference type="EMBL" id="BK032847">
    <property type="protein sequence ID" value="DAF63962.1"/>
    <property type="molecule type" value="Genomic_DNA"/>
</dbReference>
<accession>A0A8S5TMD4</accession>
<organism evidence="1">
    <name type="scientific">Siphoviridae sp. ctGkF2</name>
    <dbReference type="NCBI Taxonomy" id="2827823"/>
    <lineage>
        <taxon>Viruses</taxon>
        <taxon>Duplodnaviria</taxon>
        <taxon>Heunggongvirae</taxon>
        <taxon>Uroviricota</taxon>
        <taxon>Caudoviricetes</taxon>
    </lineage>
</organism>
<dbReference type="Pfam" id="PF25681">
    <property type="entry name" value="Phage_TTP_17"/>
    <property type="match status" value="2"/>
</dbReference>
<evidence type="ECO:0000313" key="1">
    <source>
        <dbReference type="EMBL" id="DAF63962.1"/>
    </source>
</evidence>
<reference evidence="1" key="1">
    <citation type="journal article" date="2021" name="Proc. Natl. Acad. Sci. U.S.A.">
        <title>A Catalog of Tens of Thousands of Viruses from Human Metagenomes Reveals Hidden Associations with Chronic Diseases.</title>
        <authorList>
            <person name="Tisza M.J."/>
            <person name="Buck C.B."/>
        </authorList>
    </citation>
    <scope>NUCLEOTIDE SEQUENCE</scope>
    <source>
        <strain evidence="1">CtGkF2</strain>
    </source>
</reference>